<evidence type="ECO:0000256" key="3">
    <source>
        <dbReference type="SAM" id="SignalP"/>
    </source>
</evidence>
<evidence type="ECO:0000313" key="4">
    <source>
        <dbReference type="EMBL" id="AIY65240.1"/>
    </source>
</evidence>
<dbReference type="NCBIfam" id="TIGR03503">
    <property type="entry name" value="TIGR03503 family protein"/>
    <property type="match status" value="1"/>
</dbReference>
<dbReference type="KEGG" id="pseo:OM33_08740"/>
<evidence type="ECO:0008006" key="6">
    <source>
        <dbReference type="Google" id="ProtNLM"/>
    </source>
</evidence>
<evidence type="ECO:0000313" key="5">
    <source>
        <dbReference type="Proteomes" id="UP000030341"/>
    </source>
</evidence>
<dbReference type="InterPro" id="IPR020010">
    <property type="entry name" value="CHP03503"/>
</dbReference>
<keyword evidence="2" id="KW-1133">Transmembrane helix</keyword>
<name>A0A0A7EEY4_9GAMM</name>
<dbReference type="eggNOG" id="COG2304">
    <property type="taxonomic scope" value="Bacteria"/>
</dbReference>
<dbReference type="EMBL" id="CP009888">
    <property type="protein sequence ID" value="AIY65240.1"/>
    <property type="molecule type" value="Genomic_DNA"/>
</dbReference>
<sequence length="446" mass="50364">MNKWLLVVLNLFVIANCFAAQNELEVIQRNSDQNELKIFDNRFRIDYQVDEITLLFFREKGTPAVILVRPDGSKIYATTSLGDMNIEWFDDETYDIVKIKNPMPGPWQAIGKILPESKLMILSEIELHVDPLPPLLFKGETIKVTGRLTNGGQPIEEGLFRDLVTLNVDFVSTNNKEYLNFGAKPVPIAELLDDGKGYDERPGDGVFTGEFALNFASGEWQPEYEVRTPILSRSLVKEPIIIEQVPISFEFTEASEGEEHHHLAINVNTEKVAPDSLIFQGTIFYPNGETQAFNLEAQDKAVRELKLVNYDWGVYEVELTLFGSNINGREFVINVGKQEFEIDKPIEKVPEQEAPLVPDVELEPELPPEPELDVGQIITWAVVGNVLIILIGFIVIRVFIQKKPLLGGLMNKLKKNKKEQEEQKVAGSEQKSDSSDEILNLSLPDE</sequence>
<keyword evidence="2" id="KW-0472">Membrane</keyword>
<evidence type="ECO:0000256" key="2">
    <source>
        <dbReference type="SAM" id="Phobius"/>
    </source>
</evidence>
<dbReference type="Proteomes" id="UP000030341">
    <property type="component" value="Chromosome 1"/>
</dbReference>
<organism evidence="4 5">
    <name type="scientific">Pseudoalteromonas piratica</name>
    <dbReference type="NCBI Taxonomy" id="1348114"/>
    <lineage>
        <taxon>Bacteria</taxon>
        <taxon>Pseudomonadati</taxon>
        <taxon>Pseudomonadota</taxon>
        <taxon>Gammaproteobacteria</taxon>
        <taxon>Alteromonadales</taxon>
        <taxon>Pseudoalteromonadaceae</taxon>
        <taxon>Pseudoalteromonas</taxon>
    </lineage>
</organism>
<gene>
    <name evidence="4" type="ORF">OM33_08740</name>
</gene>
<keyword evidence="3" id="KW-0732">Signal</keyword>
<protein>
    <recommendedName>
        <fullName evidence="6">TIGR03503 family protein</fullName>
    </recommendedName>
</protein>
<evidence type="ECO:0000256" key="1">
    <source>
        <dbReference type="SAM" id="MobiDB-lite"/>
    </source>
</evidence>
<feature type="chain" id="PRO_5002027934" description="TIGR03503 family protein" evidence="3">
    <location>
        <begin position="20"/>
        <end position="446"/>
    </location>
</feature>
<feature type="region of interest" description="Disordered" evidence="1">
    <location>
        <begin position="417"/>
        <end position="446"/>
    </location>
</feature>
<dbReference type="RefSeq" id="WP_038640938.1">
    <property type="nucleotide sequence ID" value="NZ_CP009888.1"/>
</dbReference>
<reference evidence="4 5" key="1">
    <citation type="submission" date="2014-11" db="EMBL/GenBank/DDBJ databases">
        <title>Complete Genome Sequence of Pseudoalteromonas sp. Strain OCN003 Isolated from Kaneohe Bay, Oahu, Hawaii.</title>
        <authorList>
            <person name="Beurmann S."/>
            <person name="Videau P."/>
            <person name="Ushijima B."/>
            <person name="Smith A.M."/>
            <person name="Aeby G.S."/>
            <person name="Callahan S.M."/>
            <person name="Belcaid M."/>
        </authorList>
    </citation>
    <scope>NUCLEOTIDE SEQUENCE [LARGE SCALE GENOMIC DNA]</scope>
    <source>
        <strain evidence="4 5">OCN003</strain>
    </source>
</reference>
<keyword evidence="5" id="KW-1185">Reference proteome</keyword>
<dbReference type="AlphaFoldDB" id="A0A0A7EEY4"/>
<dbReference type="HOGENOM" id="CLU_045654_0_0_6"/>
<feature type="transmembrane region" description="Helical" evidence="2">
    <location>
        <begin position="377"/>
        <end position="400"/>
    </location>
</feature>
<feature type="signal peptide" evidence="3">
    <location>
        <begin position="1"/>
        <end position="19"/>
    </location>
</feature>
<accession>A0A0A7EEY4</accession>
<dbReference type="STRING" id="1348114.OM33_08740"/>
<dbReference type="OrthoDB" id="798937at2"/>
<proteinExistence type="predicted"/>
<keyword evidence="2" id="KW-0812">Transmembrane</keyword>
<feature type="compositionally biased region" description="Basic and acidic residues" evidence="1">
    <location>
        <begin position="418"/>
        <end position="434"/>
    </location>
</feature>